<dbReference type="Pfam" id="PF13649">
    <property type="entry name" value="Methyltransf_25"/>
    <property type="match status" value="1"/>
</dbReference>
<dbReference type="KEGG" id="vg:41704293"/>
<reference evidence="3 4" key="1">
    <citation type="journal article" date="2018" name="PLoS ONE">
        <title>Discovery and characterization of novel Aspergillus fumigatus mycoviruses.</title>
        <authorList>
            <person name="Zoll J."/>
            <person name="Verweij P.E."/>
            <person name="Melchers W.J.G."/>
        </authorList>
    </citation>
    <scope>NUCLEOTIDE SEQUENCE [LARGE SCALE GENOMIC DNA]</scope>
    <source>
        <strain evidence="3">V181-30</strain>
    </source>
</reference>
<proteinExistence type="predicted"/>
<dbReference type="SMR" id="A0A344X3Q4"/>
<dbReference type="SUPFAM" id="SSF53335">
    <property type="entry name" value="S-adenosyl-L-methionine-dependent methyltransferases"/>
    <property type="match status" value="1"/>
</dbReference>
<feature type="region of interest" description="Disordered" evidence="1">
    <location>
        <begin position="1"/>
        <end position="49"/>
    </location>
</feature>
<feature type="compositionally biased region" description="Low complexity" evidence="1">
    <location>
        <begin position="36"/>
        <end position="45"/>
    </location>
</feature>
<evidence type="ECO:0000313" key="4">
    <source>
        <dbReference type="Proteomes" id="UP000290311"/>
    </source>
</evidence>
<evidence type="ECO:0000313" key="3">
    <source>
        <dbReference type="EMBL" id="AXE72939.1"/>
    </source>
</evidence>
<dbReference type="GO" id="GO:0016740">
    <property type="term" value="F:transferase activity"/>
    <property type="evidence" value="ECO:0007669"/>
    <property type="project" value="UniProtKB-KW"/>
</dbReference>
<dbReference type="RefSeq" id="YP_009551546.1">
    <property type="nucleotide sequence ID" value="NC_040420.1"/>
</dbReference>
<dbReference type="InterPro" id="IPR029063">
    <property type="entry name" value="SAM-dependent_MTases_sf"/>
</dbReference>
<dbReference type="GeneID" id="41704293"/>
<sequence>MLQRPATTMLTRKRGVRSVPSTGSRGPPPPTRRPSETPSHPSTSGVSNLALSVRSRSTTTVAASGPSGEKVVLPFSLFEFGFPPDMPSSPLPEDSQFKDEGGQRFMASEAGTILRRDDRRYAALQRQFIVRSVRLTGSSILVLGSGSSKSIIPLLRRGVATATFVDTSQAALDRMRRNLTEAGITATVDAQFVCCDAWDWISGDDQPLYDVIIATKCLGLIFSTDPAQRDVQSLLDYCSAILRDDGSVFVDHHLAFASLPHGTRVASAVEPELFDLATIAGRYADDVAYNAEVDHQDFDRVASFVSSAAAHLVQVWQFFHYRLKNVGRAKPGATLSLHKAPCPTEFPTPPALEFDALADAMYPVNGRGVKRIPTASDIKGHPYATALVKYDGEHGVLVLDGANATFISGRYRFARQLHLSVQPVLACTAELVPVSPQTSVLIITGLISLGDAFADPLDYEALRPLVPTLERLAPSGIVPTIPEHVRLVKGSAVHFFGPHGSVLRAPVDGVQVNTGGKAGMFIKPAAACTVDATTTDACDAITDAYAALGLPAMPYVHSGEGDNIYEFHRVPGTHVWRPGRPRPDKNRSDKPGTVVHTVAASIMAEQLALTSDVAALVSKIFR</sequence>
<keyword evidence="3" id="KW-0808">Transferase</keyword>
<protein>
    <submittedName>
        <fullName evidence="3">Methyl transferase</fullName>
    </submittedName>
</protein>
<feature type="domain" description="Methyltransferase" evidence="2">
    <location>
        <begin position="140"/>
        <end position="246"/>
    </location>
</feature>
<evidence type="ECO:0000256" key="1">
    <source>
        <dbReference type="SAM" id="MobiDB-lite"/>
    </source>
</evidence>
<dbReference type="InterPro" id="IPR041698">
    <property type="entry name" value="Methyltransf_25"/>
</dbReference>
<dbReference type="Proteomes" id="UP000290311">
    <property type="component" value="Genome"/>
</dbReference>
<dbReference type="Gene3D" id="3.40.50.150">
    <property type="entry name" value="Vaccinia Virus protein VP39"/>
    <property type="match status" value="1"/>
</dbReference>
<evidence type="ECO:0000259" key="2">
    <source>
        <dbReference type="Pfam" id="PF13649"/>
    </source>
</evidence>
<name>A0A344X3Q4_9VIRU</name>
<accession>A0A344X3Q4</accession>
<feature type="compositionally biased region" description="Polar residues" evidence="1">
    <location>
        <begin position="1"/>
        <end position="10"/>
    </location>
</feature>
<dbReference type="EMBL" id="MH192995">
    <property type="protein sequence ID" value="AXE72939.1"/>
    <property type="molecule type" value="Genomic_RNA"/>
</dbReference>
<organism evidence="3 4">
    <name type="scientific">Aspergillus fumigatus polymycovirus 1</name>
    <dbReference type="NCBI Taxonomy" id="2250469"/>
    <lineage>
        <taxon>Viruses</taxon>
        <taxon>Riboviria</taxon>
        <taxon>Riboviria incertae sedis</taxon>
        <taxon>Polymycoviridae</taxon>
        <taxon>Polymycovirus</taxon>
        <taxon>Polymycovirus aspergilli</taxon>
    </lineage>
</organism>